<proteinExistence type="predicted"/>
<feature type="transmembrane region" description="Helical" evidence="1">
    <location>
        <begin position="244"/>
        <end position="265"/>
    </location>
</feature>
<dbReference type="InterPro" id="IPR003675">
    <property type="entry name" value="Rce1/LyrA-like_dom"/>
</dbReference>
<feature type="transmembrane region" description="Helical" evidence="1">
    <location>
        <begin position="46"/>
        <end position="67"/>
    </location>
</feature>
<evidence type="ECO:0000259" key="2">
    <source>
        <dbReference type="Pfam" id="PF02517"/>
    </source>
</evidence>
<evidence type="ECO:0000313" key="3">
    <source>
        <dbReference type="EMBL" id="EQA45330.1"/>
    </source>
</evidence>
<feature type="transmembrane region" description="Helical" evidence="1">
    <location>
        <begin position="160"/>
        <end position="176"/>
    </location>
</feature>
<evidence type="ECO:0000256" key="1">
    <source>
        <dbReference type="SAM" id="Phobius"/>
    </source>
</evidence>
<dbReference type="Pfam" id="PF02517">
    <property type="entry name" value="Rce1-like"/>
    <property type="match status" value="1"/>
</dbReference>
<evidence type="ECO:0000313" key="4">
    <source>
        <dbReference type="Proteomes" id="UP000015454"/>
    </source>
</evidence>
<dbReference type="PANTHER" id="PTHR36435">
    <property type="entry name" value="SLR1288 PROTEIN"/>
    <property type="match status" value="1"/>
</dbReference>
<keyword evidence="1" id="KW-1133">Transmembrane helix</keyword>
<feature type="domain" description="CAAX prenyl protease 2/Lysostaphin resistance protein A-like" evidence="2">
    <location>
        <begin position="132"/>
        <end position="215"/>
    </location>
</feature>
<keyword evidence="1" id="KW-0812">Transmembrane</keyword>
<protein>
    <submittedName>
        <fullName evidence="3">CAAX protease self-immunity</fullName>
    </submittedName>
</protein>
<dbReference type="GO" id="GO:0080120">
    <property type="term" value="P:CAAX-box protein maturation"/>
    <property type="evidence" value="ECO:0007669"/>
    <property type="project" value="UniProtKB-ARBA"/>
</dbReference>
<reference evidence="3" key="1">
    <citation type="submission" date="2013-05" db="EMBL/GenBank/DDBJ databases">
        <authorList>
            <person name="Harkins D.M."/>
            <person name="Durkin A.S."/>
            <person name="Brinkac L.M."/>
            <person name="Haft D.H."/>
            <person name="Selengut J.D."/>
            <person name="Sanka R."/>
            <person name="DePew J."/>
            <person name="Purushe J."/>
            <person name="Hartskeerl R.A."/>
            <person name="Ahmed A."/>
            <person name="van der Linden H."/>
            <person name="Goris M.G.A."/>
            <person name="Vinetz J.M."/>
            <person name="Sutton G.G."/>
            <person name="Nierman W.C."/>
            <person name="Fouts D.E."/>
        </authorList>
    </citation>
    <scope>NUCLEOTIDE SEQUENCE [LARGE SCALE GENOMIC DNA]</scope>
    <source>
        <strain evidence="3">5399</strain>
    </source>
</reference>
<keyword evidence="3" id="KW-0378">Hydrolase</keyword>
<dbReference type="Proteomes" id="UP000015454">
    <property type="component" value="Unassembled WGS sequence"/>
</dbReference>
<dbReference type="InterPro" id="IPR052710">
    <property type="entry name" value="CAAX_protease"/>
</dbReference>
<dbReference type="GO" id="GO:0004175">
    <property type="term" value="F:endopeptidase activity"/>
    <property type="evidence" value="ECO:0007669"/>
    <property type="project" value="UniProtKB-ARBA"/>
</dbReference>
<keyword evidence="1" id="KW-0472">Membrane</keyword>
<dbReference type="OrthoDB" id="4177129at2"/>
<dbReference type="PANTHER" id="PTHR36435:SF1">
    <property type="entry name" value="CAAX AMINO TERMINAL PROTEASE FAMILY PROTEIN"/>
    <property type="match status" value="1"/>
</dbReference>
<feature type="transmembrane region" description="Helical" evidence="1">
    <location>
        <begin position="129"/>
        <end position="148"/>
    </location>
</feature>
<dbReference type="STRING" id="1049789.LEP1GSC050_2523"/>
<dbReference type="GO" id="GO:0006508">
    <property type="term" value="P:proteolysis"/>
    <property type="evidence" value="ECO:0007669"/>
    <property type="project" value="UniProtKB-KW"/>
</dbReference>
<dbReference type="EMBL" id="AHMO02000008">
    <property type="protein sequence ID" value="EQA45330.1"/>
    <property type="molecule type" value="Genomic_DNA"/>
</dbReference>
<feature type="transmembrane region" description="Helical" evidence="1">
    <location>
        <begin position="12"/>
        <end position="34"/>
    </location>
</feature>
<keyword evidence="3" id="KW-0645">Protease</keyword>
<name>T0F2H3_9LEPT</name>
<keyword evidence="4" id="KW-1185">Reference proteome</keyword>
<feature type="transmembrane region" description="Helical" evidence="1">
    <location>
        <begin position="88"/>
        <end position="109"/>
    </location>
</feature>
<accession>T0F2H3</accession>
<comment type="caution">
    <text evidence="3">The sequence shown here is derived from an EMBL/GenBank/DDBJ whole genome shotgun (WGS) entry which is preliminary data.</text>
</comment>
<dbReference type="RefSeq" id="WP_010570767.1">
    <property type="nucleotide sequence ID" value="NZ_AHMO02000008.1"/>
</dbReference>
<organism evidence="3 4">
    <name type="scientific">Leptospira broomii serovar Hurstbridge str. 5399</name>
    <dbReference type="NCBI Taxonomy" id="1049789"/>
    <lineage>
        <taxon>Bacteria</taxon>
        <taxon>Pseudomonadati</taxon>
        <taxon>Spirochaetota</taxon>
        <taxon>Spirochaetia</taxon>
        <taxon>Leptospirales</taxon>
        <taxon>Leptospiraceae</taxon>
        <taxon>Leptospira</taxon>
    </lineage>
</organism>
<gene>
    <name evidence="3" type="ORF">LEP1GSC050_2523</name>
</gene>
<sequence length="273" mass="30159">MSDYRSFPGLPGSILIVLATILVTFTVGFLFNQIGHASGIRFTETALLGITNTVSIGFVTIAGWYFTRRRFSEVFSFQKPKLLESLSIILTCIGFTILISEIDNVFSLVVPKPDFILDMLNRLFSDDDLLGTSITLMVVAPFTEEFLFRGLIFDGLKRNYSFGTAALLTALLFGILHLNPWQFLGAGIVGYYFAWLVAKTGSIAQPILAHMVFNGFPILVKHGFQIKIEGYTGESMANGLLQPVWLDILGVIITAFGILISSYLFRQGSKLAD</sequence>
<dbReference type="AlphaFoldDB" id="T0F2H3"/>